<reference evidence="3 4" key="1">
    <citation type="submission" date="2023-11" db="EMBL/GenBank/DDBJ databases">
        <title>Halocaridina rubra genome assembly.</title>
        <authorList>
            <person name="Smith C."/>
        </authorList>
    </citation>
    <scope>NUCLEOTIDE SEQUENCE [LARGE SCALE GENOMIC DNA]</scope>
    <source>
        <strain evidence="3">EP-1</strain>
        <tissue evidence="3">Whole</tissue>
    </source>
</reference>
<feature type="region of interest" description="Disordered" evidence="1">
    <location>
        <begin position="109"/>
        <end position="157"/>
    </location>
</feature>
<organism evidence="3 4">
    <name type="scientific">Halocaridina rubra</name>
    <name type="common">Hawaiian red shrimp</name>
    <dbReference type="NCBI Taxonomy" id="373956"/>
    <lineage>
        <taxon>Eukaryota</taxon>
        <taxon>Metazoa</taxon>
        <taxon>Ecdysozoa</taxon>
        <taxon>Arthropoda</taxon>
        <taxon>Crustacea</taxon>
        <taxon>Multicrustacea</taxon>
        <taxon>Malacostraca</taxon>
        <taxon>Eumalacostraca</taxon>
        <taxon>Eucarida</taxon>
        <taxon>Decapoda</taxon>
        <taxon>Pleocyemata</taxon>
        <taxon>Caridea</taxon>
        <taxon>Atyoidea</taxon>
        <taxon>Atyidae</taxon>
        <taxon>Halocaridina</taxon>
    </lineage>
</organism>
<gene>
    <name evidence="3" type="ORF">SK128_025683</name>
</gene>
<feature type="signal peptide" evidence="2">
    <location>
        <begin position="1"/>
        <end position="24"/>
    </location>
</feature>
<feature type="region of interest" description="Disordered" evidence="1">
    <location>
        <begin position="56"/>
        <end position="76"/>
    </location>
</feature>
<dbReference type="Proteomes" id="UP001381693">
    <property type="component" value="Unassembled WGS sequence"/>
</dbReference>
<evidence type="ECO:0000313" key="4">
    <source>
        <dbReference type="Proteomes" id="UP001381693"/>
    </source>
</evidence>
<proteinExistence type="predicted"/>
<evidence type="ECO:0000256" key="2">
    <source>
        <dbReference type="SAM" id="SignalP"/>
    </source>
</evidence>
<feature type="compositionally biased region" description="Low complexity" evidence="1">
    <location>
        <begin position="109"/>
        <end position="144"/>
    </location>
</feature>
<comment type="caution">
    <text evidence="3">The sequence shown here is derived from an EMBL/GenBank/DDBJ whole genome shotgun (WGS) entry which is preliminary data.</text>
</comment>
<name>A0AAN8WSR6_HALRR</name>
<keyword evidence="4" id="KW-1185">Reference proteome</keyword>
<accession>A0AAN8WSR6</accession>
<evidence type="ECO:0000313" key="3">
    <source>
        <dbReference type="EMBL" id="KAK7065645.1"/>
    </source>
</evidence>
<keyword evidence="2" id="KW-0732">Signal</keyword>
<feature type="chain" id="PRO_5043007949" evidence="2">
    <location>
        <begin position="25"/>
        <end position="224"/>
    </location>
</feature>
<protein>
    <submittedName>
        <fullName evidence="3">Uncharacterized protein</fullName>
    </submittedName>
</protein>
<dbReference type="EMBL" id="JAXCGZ010020235">
    <property type="protein sequence ID" value="KAK7065645.1"/>
    <property type="molecule type" value="Genomic_DNA"/>
</dbReference>
<sequence>MLSKMLKKMILAINIILLLDSSMCVPLSRMNHTTLHVRTDDQTLVFTVVLYSNDTDEALGRPGKTHGQHLEGKRRTLAPEVAAGNGEESSSTTEGSEVLWSLDAITKATSSPGTSSGNSSSSSSPGPPSGTSSSTPGTNDTTTTKIGVIVNPGNPDSGTQDVSHFLVTLPQLSCPQGFRPDPSGICREVFSLLGGSGKSMITSNYLSANVKKFYGKSMMKKLIG</sequence>
<evidence type="ECO:0000256" key="1">
    <source>
        <dbReference type="SAM" id="MobiDB-lite"/>
    </source>
</evidence>
<dbReference type="AlphaFoldDB" id="A0AAN8WSR6"/>